<gene>
    <name evidence="1" type="ORF">F503_03086</name>
</gene>
<proteinExistence type="predicted"/>
<dbReference type="OrthoDB" id="5176722at2759"/>
<organism evidence="1 2">
    <name type="scientific">Ophiostoma piceae (strain UAMH 11346)</name>
    <name type="common">Sap stain fungus</name>
    <dbReference type="NCBI Taxonomy" id="1262450"/>
    <lineage>
        <taxon>Eukaryota</taxon>
        <taxon>Fungi</taxon>
        <taxon>Dikarya</taxon>
        <taxon>Ascomycota</taxon>
        <taxon>Pezizomycotina</taxon>
        <taxon>Sordariomycetes</taxon>
        <taxon>Sordariomycetidae</taxon>
        <taxon>Ophiostomatales</taxon>
        <taxon>Ophiostomataceae</taxon>
        <taxon>Ophiostoma</taxon>
    </lineage>
</organism>
<dbReference type="AlphaFoldDB" id="S3BZG6"/>
<reference evidence="1 2" key="1">
    <citation type="journal article" date="2013" name="BMC Genomics">
        <title>The genome and transcriptome of the pine saprophyte Ophiostoma piceae, and a comparison with the bark beetle-associated pine pathogen Grosmannia clavigera.</title>
        <authorList>
            <person name="Haridas S."/>
            <person name="Wang Y."/>
            <person name="Lim L."/>
            <person name="Massoumi Alamouti S."/>
            <person name="Jackman S."/>
            <person name="Docking R."/>
            <person name="Robertson G."/>
            <person name="Birol I."/>
            <person name="Bohlmann J."/>
            <person name="Breuil C."/>
        </authorList>
    </citation>
    <scope>NUCLEOTIDE SEQUENCE [LARGE SCALE GENOMIC DNA]</scope>
    <source>
        <strain evidence="1 2">UAMH 11346</strain>
    </source>
</reference>
<protein>
    <submittedName>
        <fullName evidence="1">Uncharacterized protein</fullName>
    </submittedName>
</protein>
<evidence type="ECO:0000313" key="2">
    <source>
        <dbReference type="Proteomes" id="UP000016923"/>
    </source>
</evidence>
<dbReference type="HOGENOM" id="CLU_1653262_0_0_1"/>
<dbReference type="EMBL" id="KE148152">
    <property type="protein sequence ID" value="EPE06659.1"/>
    <property type="molecule type" value="Genomic_DNA"/>
</dbReference>
<dbReference type="VEuPathDB" id="FungiDB:F503_03086"/>
<accession>S3BZG6</accession>
<sequence length="171" mass="18736">MTTMAYESAENWAKAMARLFNPDPEDNGKIMTPDDKAADARVRAASSVLYIPNVSLIDIDGSNGDFENLVDTVYNVRRTTVLTGALVVIEVVDFVRDTTADGTAPQIRWVWHITLRDHPAESGMPPARRPLPPTVEVHAQATLDKPGPEGRAVVLRARSKAITPEDSDEDD</sequence>
<evidence type="ECO:0000313" key="1">
    <source>
        <dbReference type="EMBL" id="EPE06659.1"/>
    </source>
</evidence>
<name>S3BZG6_OPHP1</name>
<dbReference type="Proteomes" id="UP000016923">
    <property type="component" value="Unassembled WGS sequence"/>
</dbReference>
<dbReference type="eggNOG" id="ENOG502T329">
    <property type="taxonomic scope" value="Eukaryota"/>
</dbReference>
<keyword evidence="2" id="KW-1185">Reference proteome</keyword>